<dbReference type="Proteomes" id="UP000494365">
    <property type="component" value="Unassembled WGS sequence"/>
</dbReference>
<gene>
    <name evidence="1" type="ORF">LMG28614_05619</name>
</gene>
<proteinExistence type="predicted"/>
<protein>
    <submittedName>
        <fullName evidence="1">Uncharacterized protein</fullName>
    </submittedName>
</protein>
<sequence length="194" mass="22522">MLPTLTAALYKAQSKIEEATRLRKIEEEGEPPELAGPELPRDTVINFWQERKPHLYDRSIQNESRYGAEVLFGTRLARDRFHFDKYSSNLSDQPDTREPFKLLPSAFLRRAEKMRPEDPQATASGFSQWLYSLYATAYGDEEDRERGKALEPAIFKHRLNAQGAVHNGYLRSIGSEWRLIHNGLHQPNQEHVDW</sequence>
<dbReference type="AlphaFoldDB" id="A0A6S7DDJ2"/>
<dbReference type="EMBL" id="CADIKK010000033">
    <property type="protein sequence ID" value="CAB3802484.1"/>
    <property type="molecule type" value="Genomic_DNA"/>
</dbReference>
<accession>A0A6S7DDJ2</accession>
<organism evidence="1 2">
    <name type="scientific">Paraburkholderia ultramafica</name>
    <dbReference type="NCBI Taxonomy" id="1544867"/>
    <lineage>
        <taxon>Bacteria</taxon>
        <taxon>Pseudomonadati</taxon>
        <taxon>Pseudomonadota</taxon>
        <taxon>Betaproteobacteria</taxon>
        <taxon>Burkholderiales</taxon>
        <taxon>Burkholderiaceae</taxon>
        <taxon>Paraburkholderia</taxon>
    </lineage>
</organism>
<reference evidence="1 2" key="1">
    <citation type="submission" date="2020-04" db="EMBL/GenBank/DDBJ databases">
        <authorList>
            <person name="De Canck E."/>
        </authorList>
    </citation>
    <scope>NUCLEOTIDE SEQUENCE [LARGE SCALE GENOMIC DNA]</scope>
    <source>
        <strain evidence="1 2">LMG 28614</strain>
    </source>
</reference>
<keyword evidence="2" id="KW-1185">Reference proteome</keyword>
<name>A0A6S7DDJ2_9BURK</name>
<evidence type="ECO:0000313" key="1">
    <source>
        <dbReference type="EMBL" id="CAB3802484.1"/>
    </source>
</evidence>
<dbReference type="RefSeq" id="WP_175152631.1">
    <property type="nucleotide sequence ID" value="NZ_CADIKK010000033.1"/>
</dbReference>
<evidence type="ECO:0000313" key="2">
    <source>
        <dbReference type="Proteomes" id="UP000494365"/>
    </source>
</evidence>